<dbReference type="AlphaFoldDB" id="C4GN29"/>
<dbReference type="EMBL" id="ACJW02000008">
    <property type="protein sequence ID" value="EEP66714.1"/>
    <property type="molecule type" value="Genomic_DNA"/>
</dbReference>
<dbReference type="HOGENOM" id="CLU_2990691_0_0_4"/>
<keyword evidence="3" id="KW-1185">Reference proteome</keyword>
<dbReference type="Proteomes" id="UP000003009">
    <property type="component" value="Unassembled WGS sequence"/>
</dbReference>
<accession>C4GN29</accession>
<feature type="compositionally biased region" description="Basic residues" evidence="1">
    <location>
        <begin position="12"/>
        <end position="24"/>
    </location>
</feature>
<gene>
    <name evidence="2" type="ORF">GCWU000324_03118</name>
</gene>
<evidence type="ECO:0000256" key="1">
    <source>
        <dbReference type="SAM" id="MobiDB-lite"/>
    </source>
</evidence>
<dbReference type="STRING" id="629741.GCWU000324_03118"/>
<proteinExistence type="predicted"/>
<comment type="caution">
    <text evidence="2">The sequence shown here is derived from an EMBL/GenBank/DDBJ whole genome shotgun (WGS) entry which is preliminary data.</text>
</comment>
<protein>
    <submittedName>
        <fullName evidence="2">Uncharacterized protein</fullName>
    </submittedName>
</protein>
<evidence type="ECO:0000313" key="3">
    <source>
        <dbReference type="Proteomes" id="UP000003009"/>
    </source>
</evidence>
<sequence>MKWVSAQPKPPPQRRIRLPAPKHQRQPENPITGFRLPLFARGLHILKRETAWLSSFH</sequence>
<reference evidence="2" key="1">
    <citation type="submission" date="2009-04" db="EMBL/GenBank/DDBJ databases">
        <authorList>
            <person name="Weinstock G."/>
            <person name="Sodergren E."/>
            <person name="Clifton S."/>
            <person name="Fulton L."/>
            <person name="Fulton B."/>
            <person name="Courtney L."/>
            <person name="Fronick C."/>
            <person name="Harrison M."/>
            <person name="Strong C."/>
            <person name="Farmer C."/>
            <person name="Delahaunty K."/>
            <person name="Markovic C."/>
            <person name="Hall O."/>
            <person name="Minx P."/>
            <person name="Tomlinson C."/>
            <person name="Mitreva M."/>
            <person name="Nelson J."/>
            <person name="Hou S."/>
            <person name="Wollam A."/>
            <person name="Pepin K.H."/>
            <person name="Johnson M."/>
            <person name="Bhonagiri V."/>
            <person name="Nash W.E."/>
            <person name="Warren W."/>
            <person name="Chinwalla A."/>
            <person name="Mardis E.R."/>
            <person name="Wilson R.K."/>
        </authorList>
    </citation>
    <scope>NUCLEOTIDE SEQUENCE [LARGE SCALE GENOMIC DNA]</scope>
    <source>
        <strain evidence="2">ATCC 51147</strain>
    </source>
</reference>
<feature type="region of interest" description="Disordered" evidence="1">
    <location>
        <begin position="1"/>
        <end position="31"/>
    </location>
</feature>
<name>C4GN29_9NEIS</name>
<organism evidence="2 3">
    <name type="scientific">Kingella oralis ATCC 51147</name>
    <dbReference type="NCBI Taxonomy" id="629741"/>
    <lineage>
        <taxon>Bacteria</taxon>
        <taxon>Pseudomonadati</taxon>
        <taxon>Pseudomonadota</taxon>
        <taxon>Betaproteobacteria</taxon>
        <taxon>Neisseriales</taxon>
        <taxon>Neisseriaceae</taxon>
        <taxon>Kingella</taxon>
    </lineage>
</organism>
<evidence type="ECO:0000313" key="2">
    <source>
        <dbReference type="EMBL" id="EEP66714.1"/>
    </source>
</evidence>